<evidence type="ECO:0000313" key="1">
    <source>
        <dbReference type="EMBL" id="QDY52196.1"/>
    </source>
</evidence>
<organism evidence="1">
    <name type="scientific">Mimiviridae sp. ChoanoV1</name>
    <dbReference type="NCBI Taxonomy" id="2596887"/>
    <lineage>
        <taxon>Viruses</taxon>
        <taxon>Varidnaviria</taxon>
        <taxon>Bamfordvirae</taxon>
        <taxon>Nucleocytoviricota</taxon>
        <taxon>Megaviricetes</taxon>
        <taxon>Imitervirales</taxon>
        <taxon>Schizomimiviridae</taxon>
    </lineage>
</organism>
<reference evidence="1" key="1">
    <citation type="submission" date="2018-11" db="EMBL/GenBank/DDBJ databases">
        <title>A distinct lineage of giant viruses engineers rhodopsin photosystems in predatory marine eukaryotes.</title>
        <authorList>
            <person name="Needham D.M."/>
            <person name="Yoshizawa S."/>
            <person name="Hosaka T."/>
            <person name="Poirier C."/>
            <person name="Choi C.-J."/>
            <person name="Hehenberger E."/>
            <person name="Irwin N.A.T."/>
            <person name="Wilken S."/>
            <person name="Yung C.-M."/>
            <person name="Bachy C."/>
            <person name="Kurihara R."/>
            <person name="Nakajima Y."/>
            <person name="Kojima K."/>
            <person name="Kimura-Someya T."/>
            <person name="Leonard G."/>
            <person name="Malmstrom R.R."/>
            <person name="Mende D."/>
            <person name="Olson D.K."/>
            <person name="Sudo Y."/>
            <person name="Sudek S."/>
            <person name="Richards T.A."/>
            <person name="DeLong E.F."/>
            <person name="Keeling P.J."/>
            <person name="Santoro A.E."/>
            <person name="Shirouzu M."/>
            <person name="Iwasaki W."/>
            <person name="Worden A.Z."/>
        </authorList>
    </citation>
    <scope>NUCLEOTIDE SEQUENCE</scope>
</reference>
<sequence length="153" mass="18204">MFAKFDFKSFPIVIVKFGESIENDKDFDNFINSWKNLYLLKYKFTFIFDTTDVGFPHIKYCYRMSKFIRELRDESTQYLEKSLIIVKNKNVMRLLNLIFYIQPPVAPVLITEDNFEKVKKNINAKNVLNTSINLKNINILKEIEPSYPLLPFL</sequence>
<name>A0A5B8IE59_9VIRU</name>
<proteinExistence type="predicted"/>
<dbReference type="EMBL" id="MK250088">
    <property type="protein sequence ID" value="QDY52196.1"/>
    <property type="molecule type" value="Genomic_DNA"/>
</dbReference>
<gene>
    <name evidence="1" type="ORF">4_76</name>
</gene>
<protein>
    <submittedName>
        <fullName evidence="1">Uncharacterized protein</fullName>
    </submittedName>
</protein>
<accession>A0A5B8IE59</accession>